<dbReference type="Proteomes" id="UP000515861">
    <property type="component" value="Chromosome"/>
</dbReference>
<dbReference type="KEGG" id="ssau:H8M03_07325"/>
<comment type="cofactor">
    <cofactor evidence="3">
        <name>Zn(2+)</name>
        <dbReference type="ChEBI" id="CHEBI:29105"/>
    </cofactor>
    <text evidence="3">Binds 1 divalent metal cation per subunit.</text>
</comment>
<dbReference type="Gene3D" id="2.120.10.30">
    <property type="entry name" value="TolB, C-terminal domain"/>
    <property type="match status" value="1"/>
</dbReference>
<dbReference type="AlphaFoldDB" id="A0A7G9L5Z0"/>
<feature type="binding site" evidence="3">
    <location>
        <position position="100"/>
    </location>
    <ligand>
        <name>substrate</name>
    </ligand>
</feature>
<keyword evidence="3" id="KW-0479">Metal-binding</keyword>
<evidence type="ECO:0000259" key="4">
    <source>
        <dbReference type="Pfam" id="PF08450"/>
    </source>
</evidence>
<dbReference type="PANTHER" id="PTHR10907">
    <property type="entry name" value="REGUCALCIN"/>
    <property type="match status" value="1"/>
</dbReference>
<keyword evidence="3" id="KW-0862">Zinc</keyword>
<feature type="binding site" evidence="3">
    <location>
        <position position="148"/>
    </location>
    <ligand>
        <name>a divalent metal cation</name>
        <dbReference type="ChEBI" id="CHEBI:60240"/>
    </ligand>
</feature>
<dbReference type="GO" id="GO:0004341">
    <property type="term" value="F:gluconolactonase activity"/>
    <property type="evidence" value="ECO:0007669"/>
    <property type="project" value="TreeGrafter"/>
</dbReference>
<dbReference type="Pfam" id="PF08450">
    <property type="entry name" value="SGL"/>
    <property type="match status" value="1"/>
</dbReference>
<dbReference type="GO" id="GO:0019853">
    <property type="term" value="P:L-ascorbic acid biosynthetic process"/>
    <property type="evidence" value="ECO:0007669"/>
    <property type="project" value="TreeGrafter"/>
</dbReference>
<organism evidence="5 6">
    <name type="scientific">Sphingomonas sabuli</name>
    <dbReference type="NCBI Taxonomy" id="2764186"/>
    <lineage>
        <taxon>Bacteria</taxon>
        <taxon>Pseudomonadati</taxon>
        <taxon>Pseudomonadota</taxon>
        <taxon>Alphaproteobacteria</taxon>
        <taxon>Sphingomonadales</taxon>
        <taxon>Sphingomonadaceae</taxon>
        <taxon>Sphingomonas</taxon>
    </lineage>
</organism>
<feature type="active site" description="Proton donor/acceptor" evidence="2">
    <location>
        <position position="197"/>
    </location>
</feature>
<feature type="binding site" evidence="3">
    <location>
        <position position="17"/>
    </location>
    <ligand>
        <name>a divalent metal cation</name>
        <dbReference type="ChEBI" id="CHEBI:60240"/>
    </ligand>
</feature>
<dbReference type="PRINTS" id="PR01790">
    <property type="entry name" value="SMP30FAMILY"/>
</dbReference>
<dbReference type="GO" id="GO:0005509">
    <property type="term" value="F:calcium ion binding"/>
    <property type="evidence" value="ECO:0007669"/>
    <property type="project" value="TreeGrafter"/>
</dbReference>
<feature type="binding site" evidence="3">
    <location>
        <position position="102"/>
    </location>
    <ligand>
        <name>substrate</name>
    </ligand>
</feature>
<name>A0A7G9L5Z0_9SPHN</name>
<dbReference type="SUPFAM" id="SSF63829">
    <property type="entry name" value="Calcium-dependent phosphotriesterase"/>
    <property type="match status" value="1"/>
</dbReference>
<sequence>MAGEPELVADLGAELGEGALWDGRDASLWFTDIKRRRVYRYHPATHDLSSWNAPAEIGFVVPAQSGGFIAGLQGGLHRFDPESGRFELLAAVEADRPGNRLNDAAVDPAGRLWFGSMDNAEEADSGAFYCFHRGELHVTGLDGICITNGPAISPDGSTLYWVDTLGRAIFECAIRADGALGASRQLIAIAPADGHPDGPTVDSEGCLWIGLYGGWAARRYSPAGDLLESVAFPVGNITKLAFGGDDMRTVFATTASQKLTADELSKQPKAGGLFRFRTEVAGLASPAVADR</sequence>
<dbReference type="InterPro" id="IPR005511">
    <property type="entry name" value="SMP-30"/>
</dbReference>
<dbReference type="EMBL" id="CP060697">
    <property type="protein sequence ID" value="QNM84039.1"/>
    <property type="molecule type" value="Genomic_DNA"/>
</dbReference>
<dbReference type="RefSeq" id="WP_187480993.1">
    <property type="nucleotide sequence ID" value="NZ_CP060697.1"/>
</dbReference>
<dbReference type="InterPro" id="IPR011042">
    <property type="entry name" value="6-blade_b-propeller_TolB-like"/>
</dbReference>
<evidence type="ECO:0000313" key="6">
    <source>
        <dbReference type="Proteomes" id="UP000515861"/>
    </source>
</evidence>
<gene>
    <name evidence="5" type="ORF">H8M03_07325</name>
</gene>
<evidence type="ECO:0000256" key="1">
    <source>
        <dbReference type="ARBA" id="ARBA00008853"/>
    </source>
</evidence>
<dbReference type="PANTHER" id="PTHR10907:SF47">
    <property type="entry name" value="REGUCALCIN"/>
    <property type="match status" value="1"/>
</dbReference>
<proteinExistence type="inferred from homology"/>
<evidence type="ECO:0000313" key="5">
    <source>
        <dbReference type="EMBL" id="QNM84039.1"/>
    </source>
</evidence>
<feature type="binding site" evidence="3">
    <location>
        <position position="197"/>
    </location>
    <ligand>
        <name>a divalent metal cation</name>
        <dbReference type="ChEBI" id="CHEBI:60240"/>
    </ligand>
</feature>
<keyword evidence="6" id="KW-1185">Reference proteome</keyword>
<comment type="similarity">
    <text evidence="1">Belongs to the SMP-30/CGR1 family.</text>
</comment>
<dbReference type="InterPro" id="IPR013658">
    <property type="entry name" value="SGL"/>
</dbReference>
<feature type="domain" description="SMP-30/Gluconolactonase/LRE-like region" evidence="4">
    <location>
        <begin position="15"/>
        <end position="255"/>
    </location>
</feature>
<reference evidence="5 6" key="1">
    <citation type="submission" date="2020-08" db="EMBL/GenBank/DDBJ databases">
        <title>Sphingomonas sp. sand1-3 16S ribosomal RNA gene Genome sequencing and assembly.</title>
        <authorList>
            <person name="Kang M."/>
        </authorList>
    </citation>
    <scope>NUCLEOTIDE SEQUENCE [LARGE SCALE GENOMIC DNA]</scope>
    <source>
        <strain evidence="6">sand1-3</strain>
    </source>
</reference>
<protein>
    <submittedName>
        <fullName evidence="5">SMP-30/gluconolactonase/LRE family protein</fullName>
    </submittedName>
</protein>
<accession>A0A7G9L5Z0</accession>
<evidence type="ECO:0000256" key="2">
    <source>
        <dbReference type="PIRSR" id="PIRSR605511-1"/>
    </source>
</evidence>
<evidence type="ECO:0000256" key="3">
    <source>
        <dbReference type="PIRSR" id="PIRSR605511-2"/>
    </source>
</evidence>